<gene>
    <name evidence="2" type="ORF">CGOC_LOCUS509</name>
</gene>
<name>A0A3P6QRP4_CYLGO</name>
<dbReference type="Proteomes" id="UP000271889">
    <property type="component" value="Unassembled WGS sequence"/>
</dbReference>
<sequence>MYWLPYAVLVLLTILALCSADRSPSEESDAESSTEIPLSSIFSVGKKLCKPRFSEISTLYLGIDAQDNRNEFDEFLELDFPPRQCQNVKSLVISKYTVIVLDTRPSSAALLGSLFYGKLHQNKMRTNSRHFVIGNRSEASRSRRPFDIAFTHSKGNALVNCISKEAFAMEDFQPGRVMEQNRALRIAHVADYPVVFVLVENPPASAREDYLRMQNLQKTHPMRRL</sequence>
<keyword evidence="1" id="KW-0732">Signal</keyword>
<accession>A0A3P6QRP4</accession>
<reference evidence="2 3" key="1">
    <citation type="submission" date="2018-11" db="EMBL/GenBank/DDBJ databases">
        <authorList>
            <consortium name="Pathogen Informatics"/>
        </authorList>
    </citation>
    <scope>NUCLEOTIDE SEQUENCE [LARGE SCALE GENOMIC DNA]</scope>
</reference>
<proteinExistence type="predicted"/>
<dbReference type="EMBL" id="UYRV01000743">
    <property type="protein sequence ID" value="VDK45393.1"/>
    <property type="molecule type" value="Genomic_DNA"/>
</dbReference>
<evidence type="ECO:0000256" key="1">
    <source>
        <dbReference type="SAM" id="SignalP"/>
    </source>
</evidence>
<keyword evidence="3" id="KW-1185">Reference proteome</keyword>
<feature type="chain" id="PRO_5018150944" evidence="1">
    <location>
        <begin position="21"/>
        <end position="225"/>
    </location>
</feature>
<organism evidence="2 3">
    <name type="scientific">Cylicostephanus goldi</name>
    <name type="common">Nematode worm</name>
    <dbReference type="NCBI Taxonomy" id="71465"/>
    <lineage>
        <taxon>Eukaryota</taxon>
        <taxon>Metazoa</taxon>
        <taxon>Ecdysozoa</taxon>
        <taxon>Nematoda</taxon>
        <taxon>Chromadorea</taxon>
        <taxon>Rhabditida</taxon>
        <taxon>Rhabditina</taxon>
        <taxon>Rhabditomorpha</taxon>
        <taxon>Strongyloidea</taxon>
        <taxon>Strongylidae</taxon>
        <taxon>Cylicostephanus</taxon>
    </lineage>
</organism>
<feature type="signal peptide" evidence="1">
    <location>
        <begin position="1"/>
        <end position="20"/>
    </location>
</feature>
<evidence type="ECO:0000313" key="3">
    <source>
        <dbReference type="Proteomes" id="UP000271889"/>
    </source>
</evidence>
<evidence type="ECO:0000313" key="2">
    <source>
        <dbReference type="EMBL" id="VDK45393.1"/>
    </source>
</evidence>
<dbReference type="AlphaFoldDB" id="A0A3P6QRP4"/>
<protein>
    <submittedName>
        <fullName evidence="2">Uncharacterized protein</fullName>
    </submittedName>
</protein>